<dbReference type="EMBL" id="JH000490">
    <property type="protein sequence ID" value="EGW04606.1"/>
    <property type="molecule type" value="Genomic_DNA"/>
</dbReference>
<dbReference type="InParanoid" id="G3HLH4"/>
<evidence type="ECO:0000313" key="2">
    <source>
        <dbReference type="Proteomes" id="UP000001075"/>
    </source>
</evidence>
<reference evidence="2" key="1">
    <citation type="journal article" date="2011" name="Nat. Biotechnol.">
        <title>The genomic sequence of the Chinese hamster ovary (CHO)-K1 cell line.</title>
        <authorList>
            <person name="Xu X."/>
            <person name="Nagarajan H."/>
            <person name="Lewis N.E."/>
            <person name="Pan S."/>
            <person name="Cai Z."/>
            <person name="Liu X."/>
            <person name="Chen W."/>
            <person name="Xie M."/>
            <person name="Wang W."/>
            <person name="Hammond S."/>
            <person name="Andersen M.R."/>
            <person name="Neff N."/>
            <person name="Passarelli B."/>
            <person name="Koh W."/>
            <person name="Fan H.C."/>
            <person name="Wang J."/>
            <person name="Gui Y."/>
            <person name="Lee K.H."/>
            <person name="Betenbaugh M.J."/>
            <person name="Quake S.R."/>
            <person name="Famili I."/>
            <person name="Palsson B.O."/>
            <person name="Wang J."/>
        </authorList>
    </citation>
    <scope>NUCLEOTIDE SEQUENCE [LARGE SCALE GENOMIC DNA]</scope>
    <source>
        <strain evidence="2">CHO K1 cell line</strain>
    </source>
</reference>
<sequence length="72" mass="8178">MLTSSLTGVLVLSAVWRWHVFVYKDMSCFLSLLVLLMLDEVIYSGEDNMWPTLPQIIPTTSCVCLVQLSKQL</sequence>
<organism evidence="1 2">
    <name type="scientific">Cricetulus griseus</name>
    <name type="common">Chinese hamster</name>
    <name type="synonym">Cricetulus barabensis griseus</name>
    <dbReference type="NCBI Taxonomy" id="10029"/>
    <lineage>
        <taxon>Eukaryota</taxon>
        <taxon>Metazoa</taxon>
        <taxon>Chordata</taxon>
        <taxon>Craniata</taxon>
        <taxon>Vertebrata</taxon>
        <taxon>Euteleostomi</taxon>
        <taxon>Mammalia</taxon>
        <taxon>Eutheria</taxon>
        <taxon>Euarchontoglires</taxon>
        <taxon>Glires</taxon>
        <taxon>Rodentia</taxon>
        <taxon>Myomorpha</taxon>
        <taxon>Muroidea</taxon>
        <taxon>Cricetidae</taxon>
        <taxon>Cricetinae</taxon>
        <taxon>Cricetulus</taxon>
    </lineage>
</organism>
<proteinExistence type="predicted"/>
<dbReference type="Proteomes" id="UP000001075">
    <property type="component" value="Unassembled WGS sequence"/>
</dbReference>
<dbReference type="AlphaFoldDB" id="G3HLH4"/>
<gene>
    <name evidence="1" type="ORF">I79_011563</name>
</gene>
<evidence type="ECO:0000313" key="1">
    <source>
        <dbReference type="EMBL" id="EGW04606.1"/>
    </source>
</evidence>
<protein>
    <submittedName>
        <fullName evidence="1">Uncharacterized protein</fullName>
    </submittedName>
</protein>
<name>G3HLH4_CRIGR</name>
<accession>G3HLH4</accession>